<name>M2TF31_COCH5</name>
<evidence type="ECO:0000256" key="1">
    <source>
        <dbReference type="SAM" id="SignalP"/>
    </source>
</evidence>
<evidence type="ECO:0000313" key="2">
    <source>
        <dbReference type="EMBL" id="EMD96060.1"/>
    </source>
</evidence>
<reference evidence="2 3" key="1">
    <citation type="journal article" date="2012" name="PLoS Pathog.">
        <title>Diverse lifestyles and strategies of plant pathogenesis encoded in the genomes of eighteen Dothideomycetes fungi.</title>
        <authorList>
            <person name="Ohm R.A."/>
            <person name="Feau N."/>
            <person name="Henrissat B."/>
            <person name="Schoch C.L."/>
            <person name="Horwitz B.A."/>
            <person name="Barry K.W."/>
            <person name="Condon B.J."/>
            <person name="Copeland A.C."/>
            <person name="Dhillon B."/>
            <person name="Glaser F."/>
            <person name="Hesse C.N."/>
            <person name="Kosti I."/>
            <person name="LaButti K."/>
            <person name="Lindquist E.A."/>
            <person name="Lucas S."/>
            <person name="Salamov A.A."/>
            <person name="Bradshaw R.E."/>
            <person name="Ciuffetti L."/>
            <person name="Hamelin R.C."/>
            <person name="Kema G.H.J."/>
            <person name="Lawrence C."/>
            <person name="Scott J.A."/>
            <person name="Spatafora J.W."/>
            <person name="Turgeon B.G."/>
            <person name="de Wit P.J.G.M."/>
            <person name="Zhong S."/>
            <person name="Goodwin S.B."/>
            <person name="Grigoriev I.V."/>
        </authorList>
    </citation>
    <scope>NUCLEOTIDE SEQUENCE [LARGE SCALE GENOMIC DNA]</scope>
    <source>
        <strain evidence="3">C5 / ATCC 48332 / race O</strain>
    </source>
</reference>
<dbReference type="HOGENOM" id="CLU_1815618_0_0_1"/>
<dbReference type="Proteomes" id="UP000016936">
    <property type="component" value="Unassembled WGS sequence"/>
</dbReference>
<sequence>MCPVLCCAVLCWAAVVCLCQMAWVGEWVYGRRGGWMEESGVWRRVGVRRAKLIAARSSLLLLLLLPMSLALDDLHGILHPSILEPLARCSSATNPTCMPSSPMGGWMQRRRATHTSSRATPTCHCHAMPLADTRARINIPST</sequence>
<keyword evidence="3" id="KW-1185">Reference proteome</keyword>
<proteinExistence type="predicted"/>
<evidence type="ECO:0008006" key="4">
    <source>
        <dbReference type="Google" id="ProtNLM"/>
    </source>
</evidence>
<feature type="chain" id="PRO_5004026706" description="Secreted protein" evidence="1">
    <location>
        <begin position="20"/>
        <end position="142"/>
    </location>
</feature>
<evidence type="ECO:0000313" key="3">
    <source>
        <dbReference type="Proteomes" id="UP000016936"/>
    </source>
</evidence>
<organism evidence="2 3">
    <name type="scientific">Cochliobolus heterostrophus (strain C5 / ATCC 48332 / race O)</name>
    <name type="common">Southern corn leaf blight fungus</name>
    <name type="synonym">Bipolaris maydis</name>
    <dbReference type="NCBI Taxonomy" id="701091"/>
    <lineage>
        <taxon>Eukaryota</taxon>
        <taxon>Fungi</taxon>
        <taxon>Dikarya</taxon>
        <taxon>Ascomycota</taxon>
        <taxon>Pezizomycotina</taxon>
        <taxon>Dothideomycetes</taxon>
        <taxon>Pleosporomycetidae</taxon>
        <taxon>Pleosporales</taxon>
        <taxon>Pleosporineae</taxon>
        <taxon>Pleosporaceae</taxon>
        <taxon>Bipolaris</taxon>
    </lineage>
</organism>
<gene>
    <name evidence="2" type="ORF">COCHEDRAFT_1026849</name>
</gene>
<reference evidence="3" key="2">
    <citation type="journal article" date="2013" name="PLoS Genet.">
        <title>Comparative genome structure, secondary metabolite, and effector coding capacity across Cochliobolus pathogens.</title>
        <authorList>
            <person name="Condon B.J."/>
            <person name="Leng Y."/>
            <person name="Wu D."/>
            <person name="Bushley K.E."/>
            <person name="Ohm R.A."/>
            <person name="Otillar R."/>
            <person name="Martin J."/>
            <person name="Schackwitz W."/>
            <person name="Grimwood J."/>
            <person name="MohdZainudin N."/>
            <person name="Xue C."/>
            <person name="Wang R."/>
            <person name="Manning V.A."/>
            <person name="Dhillon B."/>
            <person name="Tu Z.J."/>
            <person name="Steffenson B.J."/>
            <person name="Salamov A."/>
            <person name="Sun H."/>
            <person name="Lowry S."/>
            <person name="LaButti K."/>
            <person name="Han J."/>
            <person name="Copeland A."/>
            <person name="Lindquist E."/>
            <person name="Barry K."/>
            <person name="Schmutz J."/>
            <person name="Baker S.E."/>
            <person name="Ciuffetti L.M."/>
            <person name="Grigoriev I.V."/>
            <person name="Zhong S."/>
            <person name="Turgeon B.G."/>
        </authorList>
    </citation>
    <scope>NUCLEOTIDE SEQUENCE [LARGE SCALE GENOMIC DNA]</scope>
    <source>
        <strain evidence="3">C5 / ATCC 48332 / race O</strain>
    </source>
</reference>
<keyword evidence="1" id="KW-0732">Signal</keyword>
<protein>
    <recommendedName>
        <fullName evidence="4">Secreted protein</fullName>
    </recommendedName>
</protein>
<dbReference type="AlphaFoldDB" id="M2TF31"/>
<dbReference type="EMBL" id="KB445570">
    <property type="protein sequence ID" value="EMD96060.1"/>
    <property type="molecule type" value="Genomic_DNA"/>
</dbReference>
<accession>M2TF31</accession>
<feature type="signal peptide" evidence="1">
    <location>
        <begin position="1"/>
        <end position="19"/>
    </location>
</feature>